<reference evidence="2 3" key="1">
    <citation type="journal article" date="2016" name="Nat. Commun.">
        <title>Thousands of microbial genomes shed light on interconnected biogeochemical processes in an aquifer system.</title>
        <authorList>
            <person name="Anantharaman K."/>
            <person name="Brown C.T."/>
            <person name="Hug L.A."/>
            <person name="Sharon I."/>
            <person name="Castelle C.J."/>
            <person name="Probst A.J."/>
            <person name="Thomas B.C."/>
            <person name="Singh A."/>
            <person name="Wilkins M.J."/>
            <person name="Karaoz U."/>
            <person name="Brodie E.L."/>
            <person name="Williams K.H."/>
            <person name="Hubbard S.S."/>
            <person name="Banfield J.F."/>
        </authorList>
    </citation>
    <scope>NUCLEOTIDE SEQUENCE [LARGE SCALE GENOMIC DNA]</scope>
</reference>
<comment type="caution">
    <text evidence="2">The sequence shown here is derived from an EMBL/GenBank/DDBJ whole genome shotgun (WGS) entry which is preliminary data.</text>
</comment>
<proteinExistence type="predicted"/>
<dbReference type="STRING" id="1797469.A3F08_03125"/>
<dbReference type="Gene3D" id="1.20.120.330">
    <property type="entry name" value="Nucleotidyltransferases domain 2"/>
    <property type="match status" value="1"/>
</dbReference>
<gene>
    <name evidence="2" type="ORF">A3F08_03125</name>
</gene>
<dbReference type="Proteomes" id="UP000176451">
    <property type="component" value="Unassembled WGS sequence"/>
</dbReference>
<dbReference type="InterPro" id="IPR007842">
    <property type="entry name" value="HEPN_dom"/>
</dbReference>
<organism evidence="2 3">
    <name type="scientific">Candidatus Berkelbacteria bacterium RIFCSPHIGHO2_12_FULL_36_9</name>
    <dbReference type="NCBI Taxonomy" id="1797469"/>
    <lineage>
        <taxon>Bacteria</taxon>
        <taxon>Candidatus Berkelbacteria</taxon>
    </lineage>
</organism>
<accession>A0A1F5EG56</accession>
<dbReference type="EMBL" id="MEZV01000042">
    <property type="protein sequence ID" value="OGD66206.1"/>
    <property type="molecule type" value="Genomic_DNA"/>
</dbReference>
<evidence type="ECO:0000259" key="1">
    <source>
        <dbReference type="PROSITE" id="PS50910"/>
    </source>
</evidence>
<dbReference type="PROSITE" id="PS50910">
    <property type="entry name" value="HEPN"/>
    <property type="match status" value="1"/>
</dbReference>
<dbReference type="AlphaFoldDB" id="A0A1F5EG56"/>
<sequence>MKNQKNSQVNLKKLATEWFLKARDDELSAKDILTNKEGAASTVCFLSQQMAEKYLKGYLVFKEERFPKIHDLDRLVKLCQKIDSNFQKIKNNARYLSDFYVATRYPGDYPQFNFEQAEQAFQKALKIKKIVLNKIK</sequence>
<dbReference type="SMART" id="SM00748">
    <property type="entry name" value="HEPN"/>
    <property type="match status" value="1"/>
</dbReference>
<evidence type="ECO:0000313" key="3">
    <source>
        <dbReference type="Proteomes" id="UP000176451"/>
    </source>
</evidence>
<dbReference type="Pfam" id="PF05168">
    <property type="entry name" value="HEPN"/>
    <property type="match status" value="1"/>
</dbReference>
<evidence type="ECO:0000313" key="2">
    <source>
        <dbReference type="EMBL" id="OGD66206.1"/>
    </source>
</evidence>
<dbReference type="SUPFAM" id="SSF81593">
    <property type="entry name" value="Nucleotidyltransferase substrate binding subunit/domain"/>
    <property type="match status" value="1"/>
</dbReference>
<protein>
    <recommendedName>
        <fullName evidence="1">HEPN domain-containing protein</fullName>
    </recommendedName>
</protein>
<feature type="domain" description="HEPN" evidence="1">
    <location>
        <begin position="21"/>
        <end position="127"/>
    </location>
</feature>
<name>A0A1F5EG56_9BACT</name>